<dbReference type="InterPro" id="IPR052897">
    <property type="entry name" value="Sec-Metab_Biosynth_Hydrolase"/>
</dbReference>
<protein>
    <recommendedName>
        <fullName evidence="1">AB hydrolase-1 domain-containing protein</fullName>
    </recommendedName>
</protein>
<dbReference type="PANTHER" id="PTHR37017">
    <property type="entry name" value="AB HYDROLASE-1 DOMAIN-CONTAINING PROTEIN-RELATED"/>
    <property type="match status" value="1"/>
</dbReference>
<evidence type="ECO:0000313" key="2">
    <source>
        <dbReference type="EMBL" id="ODR05847.1"/>
    </source>
</evidence>
<dbReference type="Gene3D" id="3.40.50.1820">
    <property type="entry name" value="alpha/beta hydrolase"/>
    <property type="match status" value="1"/>
</dbReference>
<accession>A0A1E3SUK9</accession>
<dbReference type="Proteomes" id="UP000094224">
    <property type="component" value="Unassembled WGS sequence"/>
</dbReference>
<dbReference type="PANTHER" id="PTHR37017:SF11">
    <property type="entry name" value="ESTERASE_LIPASE_THIOESTERASE DOMAIN-CONTAINING PROTEIN"/>
    <property type="match status" value="1"/>
</dbReference>
<dbReference type="EMBL" id="MIHC01000020">
    <property type="protein sequence ID" value="ODR05847.1"/>
    <property type="molecule type" value="Genomic_DNA"/>
</dbReference>
<dbReference type="SUPFAM" id="SSF53474">
    <property type="entry name" value="alpha/beta-Hydrolases"/>
    <property type="match status" value="1"/>
</dbReference>
<evidence type="ECO:0000313" key="3">
    <source>
        <dbReference type="Proteomes" id="UP000094224"/>
    </source>
</evidence>
<dbReference type="AlphaFoldDB" id="A0A1E3SUK9"/>
<dbReference type="RefSeq" id="WP_069400670.1">
    <property type="nucleotide sequence ID" value="NZ_JACKTB010000090.1"/>
</dbReference>
<feature type="domain" description="AB hydrolase-1" evidence="1">
    <location>
        <begin position="8"/>
        <end position="217"/>
    </location>
</feature>
<dbReference type="GO" id="GO:0003824">
    <property type="term" value="F:catalytic activity"/>
    <property type="evidence" value="ECO:0007669"/>
    <property type="project" value="UniProtKB-ARBA"/>
</dbReference>
<name>A0A1E3SUK9_9MYCO</name>
<dbReference type="InterPro" id="IPR029058">
    <property type="entry name" value="AB_hydrolase_fold"/>
</dbReference>
<gene>
    <name evidence="2" type="ORF">BHQ21_12850</name>
</gene>
<reference evidence="3" key="1">
    <citation type="submission" date="2016-09" db="EMBL/GenBank/DDBJ databases">
        <authorList>
            <person name="Greninger A.L."/>
            <person name="Jerome K.R."/>
            <person name="Mcnair B."/>
            <person name="Wallis C."/>
            <person name="Fang F."/>
        </authorList>
    </citation>
    <scope>NUCLEOTIDE SEQUENCE [LARGE SCALE GENOMIC DNA]</scope>
    <source>
        <strain evidence="3">BC1_M4</strain>
    </source>
</reference>
<dbReference type="Pfam" id="PF12697">
    <property type="entry name" value="Abhydrolase_6"/>
    <property type="match status" value="1"/>
</dbReference>
<dbReference type="InterPro" id="IPR000073">
    <property type="entry name" value="AB_hydrolase_1"/>
</dbReference>
<sequence length="229" mass="24870">MSYGQLTIVLVHGAWHGSWAWEIVAPRLAKRWPVRTVDLPTTGERPGAFGLYDDAEVVRRCILDIGGPVVVVAHSYAGAVVSQGADLPNVRHLVYVCAFQLDAGESLIAAAGGRPPPWWVIDGDVMTVDDPGLQFFNDLCPEQAQRAIARLRPFSYKAVTEPLTAAAWHTIPSTYIVCDNDVAFSTGQEFLAGRATRIRRVPSGHSPFFSVPHQLSDLIEEAVIDGGTP</sequence>
<evidence type="ECO:0000259" key="1">
    <source>
        <dbReference type="Pfam" id="PF12697"/>
    </source>
</evidence>
<dbReference type="OrthoDB" id="9814966at2"/>
<dbReference type="STRING" id="243061.AWC25_06625"/>
<organism evidence="2 3">
    <name type="scientific">Mycobacterium sherrisii</name>
    <dbReference type="NCBI Taxonomy" id="243061"/>
    <lineage>
        <taxon>Bacteria</taxon>
        <taxon>Bacillati</taxon>
        <taxon>Actinomycetota</taxon>
        <taxon>Actinomycetes</taxon>
        <taxon>Mycobacteriales</taxon>
        <taxon>Mycobacteriaceae</taxon>
        <taxon>Mycobacterium</taxon>
        <taxon>Mycobacterium simiae complex</taxon>
    </lineage>
</organism>
<comment type="caution">
    <text evidence="2">The sequence shown here is derived from an EMBL/GenBank/DDBJ whole genome shotgun (WGS) entry which is preliminary data.</text>
</comment>
<proteinExistence type="predicted"/>
<keyword evidence="3" id="KW-1185">Reference proteome</keyword>